<dbReference type="InterPro" id="IPR044976">
    <property type="entry name" value="FIPS5/FIPS3-like"/>
</dbReference>
<feature type="compositionally biased region" description="Polar residues" evidence="5">
    <location>
        <begin position="1232"/>
        <end position="1242"/>
    </location>
</feature>
<dbReference type="GO" id="GO:0005634">
    <property type="term" value="C:nucleus"/>
    <property type="evidence" value="ECO:0007669"/>
    <property type="project" value="UniProtKB-SubCell"/>
</dbReference>
<dbReference type="RefSeq" id="XP_024388419.1">
    <property type="nucleotide sequence ID" value="XM_024532651.2"/>
</dbReference>
<keyword evidence="4" id="KW-0539">Nucleus</keyword>
<feature type="compositionally biased region" description="Basic and acidic residues" evidence="5">
    <location>
        <begin position="1407"/>
        <end position="1431"/>
    </location>
</feature>
<comment type="subcellular location">
    <subcellularLocation>
        <location evidence="1">Nucleus</location>
    </subcellularLocation>
</comment>
<organism evidence="7 8">
    <name type="scientific">Physcomitrium patens</name>
    <name type="common">Spreading-leaved earth moss</name>
    <name type="synonym">Physcomitrella patens</name>
    <dbReference type="NCBI Taxonomy" id="3218"/>
    <lineage>
        <taxon>Eukaryota</taxon>
        <taxon>Viridiplantae</taxon>
        <taxon>Streptophyta</taxon>
        <taxon>Embryophyta</taxon>
        <taxon>Bryophyta</taxon>
        <taxon>Bryophytina</taxon>
        <taxon>Bryopsida</taxon>
        <taxon>Funariidae</taxon>
        <taxon>Funariales</taxon>
        <taxon>Funariaceae</taxon>
        <taxon>Physcomitrium</taxon>
    </lineage>
</organism>
<feature type="region of interest" description="Disordered" evidence="5">
    <location>
        <begin position="497"/>
        <end position="560"/>
    </location>
</feature>
<evidence type="ECO:0000256" key="3">
    <source>
        <dbReference type="ARBA" id="ARBA00022664"/>
    </source>
</evidence>
<sequence>MNDDDDFGDLYAEDVGRGGTGTLYEASKDVGVERRRRFEDGDDEEQLLYGTSSSSAVVPAVAGGLMAGFEVGGKDVDNEETFLYGELYGSAVTTMSSKAEELQSASIEDFRGIETGSAAGLGNGHSGGIEAGANAGLGRVQQENAGSTSFENPRSVGESVVAPGLAPSGSTGLREAEDVAVGDRADESAPAAKVAVAGEGEDWDSDSDDGLQIVLNDDALGYDNPTIEAKSEFYVGSDDEDEEDLIIVAGDEPRDGQENWGEEGGLLSEPPLPGPPSGGPLGALERVTSGGDDRGPPVKPGGQGPNLAGPRIGYSGQGYYNGQPHHAQYKYVRPGSGASGAPASSQAGEPQPGERGAGRVDWIAGRGADGGKGDWAGRGRGGSNGQRGSQSGSASWGGSGGRGYSGGMEFTLPPTKTVFDIDLDELEEKPWQRPGADVTDYFNFGFTESSWKNYCLQLSQVRLEATMQSKIRVYESGRTEQEYDPDLPPELMAAQGLQDASGDNGNHQRQSDHGGHSACRGRGAGRGRPVMPTGRAIQVEGGGGERRPSADIRRQRTRDSDAVIQIVLQDASEDEPDPATGVDFDTEYTEDEAKGGRHMEQYSNYHHEEDVRDLGHGGPRPWMDYYPYNEPWDQGNMMDMSGEHMHGPMRHGVEGHGPIGPGMPMHPPGAGADFGMFPGPFGMAPYERGGAVRPPMYGGPRMGGGPMSGPGPDGYPSDHFTLQPPPVGFTEPQWRRTPPRLAHSNRAAPPGGEWEEELSNGSGANRSGHEHHSTHGNRDPGSLSREFDADTRLEPRSWSVLVEKGADEPSLGQVSGGYKRTKSKDGAEGEDSELGDKLRPVKRNKVASSTKRGGTSHLNSSGASSSDEISDSSLGNSNEPAPSRVKAVNVHEKVPTNNDASENHQYRDDSGTRRRVAENNEREGLHSSERSQGHRGKDEPAYDRRVREDRDRDRDRERERERREHDVVRHFRKDRGDERNDEVRKRGRPDYDGEREERGWRREQEEFGHRQRSADLRGQKAWVGKKKNEDRSRHGDKEKDLRPYDRDRERSRGREEARSHQRERRRPREEISKIDQEEERHRDRDRDRYRREDRPDRRDDACSRAVDRSEENRDRELRNRRHIEDRRKGEDRRNDLHRKSVVNGREAGDDARMQMRRRDGSEEREADVMRNDSLVKERSHHGCGELKRDKDNVRSGSHHDSESRRDKDGYHLSYQQDKEHGSEIVQYGDRGSTVSKRSQTISRRLENEDVSAHFIKESERESAVDEASSGEDDGQGRQDRSKIERWNSRKEREIPSTLAGDEKRHRRQSHAREADATNDARDVDQHTSENLQDQGRHQNPHRDVENNSRSEHRNRQQRSSTAKRYNNADAEGEEPANSKVKEIRSGLVSMKGNKYRDLSLQNPNRLSDAEDHVQQSEEVTAKLERRKERFGKPRPKKPSEEIPAGRGGSFYVSEVQANTVEVKQERPARKRRWAASGGLNGSKCKCTHRFAAP</sequence>
<feature type="compositionally biased region" description="Polar residues" evidence="5">
    <location>
        <begin position="846"/>
        <end position="858"/>
    </location>
</feature>
<feature type="region of interest" description="Disordered" evidence="5">
    <location>
        <begin position="1"/>
        <end position="23"/>
    </location>
</feature>
<dbReference type="GeneID" id="112288464"/>
<feature type="region of interest" description="Disordered" evidence="5">
    <location>
        <begin position="237"/>
        <end position="408"/>
    </location>
</feature>
<feature type="compositionally biased region" description="Basic and acidic residues" evidence="5">
    <location>
        <begin position="1026"/>
        <end position="1138"/>
    </location>
</feature>
<dbReference type="EMBL" id="ABEU02000011">
    <property type="status" value="NOT_ANNOTATED_CDS"/>
    <property type="molecule type" value="Genomic_DNA"/>
</dbReference>
<name>A0A7I4F0J6_PHYPA</name>
<reference evidence="7" key="3">
    <citation type="submission" date="2020-12" db="UniProtKB">
        <authorList>
            <consortium name="EnsemblPlants"/>
        </authorList>
    </citation>
    <scope>IDENTIFICATION</scope>
</reference>
<dbReference type="PANTHER" id="PTHR36884">
    <property type="entry name" value="FIP1[III]-LIKE PROTEIN"/>
    <property type="match status" value="1"/>
</dbReference>
<dbReference type="KEGG" id="ppp:112288464"/>
<feature type="compositionally biased region" description="Polar residues" evidence="5">
    <location>
        <begin position="141"/>
        <end position="152"/>
    </location>
</feature>
<keyword evidence="8" id="KW-1185">Reference proteome</keyword>
<dbReference type="Gramene" id="Pp3c11_22610V3.4">
    <property type="protein sequence ID" value="Pp3c11_22610V3.4"/>
    <property type="gene ID" value="Pp3c11_22610"/>
</dbReference>
<protein>
    <recommendedName>
        <fullName evidence="6">Pre-mRNA polyadenylation factor Fip1 domain-containing protein</fullName>
    </recommendedName>
</protein>
<comment type="similarity">
    <text evidence="2">Belongs to the FIP1 family.</text>
</comment>
<feature type="compositionally biased region" description="Basic and acidic residues" evidence="5">
    <location>
        <begin position="767"/>
        <end position="778"/>
    </location>
</feature>
<feature type="compositionally biased region" description="Basic and acidic residues" evidence="5">
    <location>
        <begin position="1274"/>
        <end position="1294"/>
    </location>
</feature>
<evidence type="ECO:0000256" key="5">
    <source>
        <dbReference type="SAM" id="MobiDB-lite"/>
    </source>
</evidence>
<dbReference type="Gramene" id="Pp3c11_22610V3.3">
    <property type="protein sequence ID" value="Pp3c11_22610V3.3"/>
    <property type="gene ID" value="Pp3c11_22610"/>
</dbReference>
<feature type="region of interest" description="Disordered" evidence="5">
    <location>
        <begin position="1462"/>
        <end position="1493"/>
    </location>
</feature>
<feature type="compositionally biased region" description="Low complexity" evidence="5">
    <location>
        <begin position="859"/>
        <end position="877"/>
    </location>
</feature>
<feature type="compositionally biased region" description="Basic and acidic residues" evidence="5">
    <location>
        <begin position="1310"/>
        <end position="1327"/>
    </location>
</feature>
<dbReference type="Pfam" id="PF05182">
    <property type="entry name" value="Fip1"/>
    <property type="match status" value="1"/>
</dbReference>
<dbReference type="Proteomes" id="UP000006727">
    <property type="component" value="Chromosome 11"/>
</dbReference>
<feature type="domain" description="Pre-mRNA polyadenylation factor Fip1" evidence="6">
    <location>
        <begin position="420"/>
        <end position="462"/>
    </location>
</feature>
<feature type="compositionally biased region" description="Acidic residues" evidence="5">
    <location>
        <begin position="199"/>
        <end position="209"/>
    </location>
</feature>
<evidence type="ECO:0000256" key="4">
    <source>
        <dbReference type="ARBA" id="ARBA00023242"/>
    </source>
</evidence>
<evidence type="ECO:0000313" key="7">
    <source>
        <dbReference type="EnsemblPlants" id="Pp3c11_22610V3.3"/>
    </source>
</evidence>
<dbReference type="EnsemblPlants" id="Pp3c11_22610V3.3">
    <property type="protein sequence ID" value="Pp3c11_22610V3.3"/>
    <property type="gene ID" value="Pp3c11_22610"/>
</dbReference>
<keyword evidence="3" id="KW-0507">mRNA processing</keyword>
<evidence type="ECO:0000256" key="2">
    <source>
        <dbReference type="ARBA" id="ARBA00007459"/>
    </source>
</evidence>
<feature type="region of interest" description="Disordered" evidence="5">
    <location>
        <begin position="130"/>
        <end position="210"/>
    </location>
</feature>
<dbReference type="EnsemblPlants" id="Pp3c11_22610V3.4">
    <property type="protein sequence ID" value="Pp3c11_22610V3.4"/>
    <property type="gene ID" value="Pp3c11_22610"/>
</dbReference>
<accession>A0A7I4F0J6</accession>
<dbReference type="GO" id="GO:0006397">
    <property type="term" value="P:mRNA processing"/>
    <property type="evidence" value="ECO:0007669"/>
    <property type="project" value="UniProtKB-KW"/>
</dbReference>
<feature type="compositionally biased region" description="Basic and acidic residues" evidence="5">
    <location>
        <begin position="1243"/>
        <end position="1263"/>
    </location>
</feature>
<dbReference type="FunCoup" id="A0A7I4F0J6">
    <property type="interactions" value="1149"/>
</dbReference>
<feature type="compositionally biased region" description="Acidic residues" evidence="5">
    <location>
        <begin position="1"/>
        <end position="12"/>
    </location>
</feature>
<proteinExistence type="inferred from homology"/>
<feature type="compositionally biased region" description="Basic and acidic residues" evidence="5">
    <location>
        <begin position="901"/>
        <end position="1018"/>
    </location>
</feature>
<dbReference type="OrthoDB" id="1917198at2759"/>
<feature type="region of interest" description="Disordered" evidence="5">
    <location>
        <begin position="697"/>
        <end position="1450"/>
    </location>
</feature>
<reference evidence="7 8" key="2">
    <citation type="journal article" date="2018" name="Plant J.">
        <title>The Physcomitrella patens chromosome-scale assembly reveals moss genome structure and evolution.</title>
        <authorList>
            <person name="Lang D."/>
            <person name="Ullrich K.K."/>
            <person name="Murat F."/>
            <person name="Fuchs J."/>
            <person name="Jenkins J."/>
            <person name="Haas F.B."/>
            <person name="Piednoel M."/>
            <person name="Gundlach H."/>
            <person name="Van Bel M."/>
            <person name="Meyberg R."/>
            <person name="Vives C."/>
            <person name="Morata J."/>
            <person name="Symeonidi A."/>
            <person name="Hiss M."/>
            <person name="Muchero W."/>
            <person name="Kamisugi Y."/>
            <person name="Saleh O."/>
            <person name="Blanc G."/>
            <person name="Decker E.L."/>
            <person name="van Gessel N."/>
            <person name="Grimwood J."/>
            <person name="Hayes R.D."/>
            <person name="Graham S.W."/>
            <person name="Gunter L.E."/>
            <person name="McDaniel S.F."/>
            <person name="Hoernstein S.N.W."/>
            <person name="Larsson A."/>
            <person name="Li F.W."/>
            <person name="Perroud P.F."/>
            <person name="Phillips J."/>
            <person name="Ranjan P."/>
            <person name="Rokshar D.S."/>
            <person name="Rothfels C.J."/>
            <person name="Schneider L."/>
            <person name="Shu S."/>
            <person name="Stevenson D.W."/>
            <person name="Thummler F."/>
            <person name="Tillich M."/>
            <person name="Villarreal Aguilar J.C."/>
            <person name="Widiez T."/>
            <person name="Wong G.K."/>
            <person name="Wymore A."/>
            <person name="Zhang Y."/>
            <person name="Zimmer A.D."/>
            <person name="Quatrano R.S."/>
            <person name="Mayer K.F.X."/>
            <person name="Goodstein D."/>
            <person name="Casacuberta J.M."/>
            <person name="Vandepoele K."/>
            <person name="Reski R."/>
            <person name="Cuming A.C."/>
            <person name="Tuskan G.A."/>
            <person name="Maumus F."/>
            <person name="Salse J."/>
            <person name="Schmutz J."/>
            <person name="Rensing S.A."/>
        </authorList>
    </citation>
    <scope>NUCLEOTIDE SEQUENCE [LARGE SCALE GENOMIC DNA]</scope>
    <source>
        <strain evidence="7 8">cv. Gransden 2004</strain>
    </source>
</reference>
<dbReference type="PANTHER" id="PTHR36884:SF4">
    <property type="entry name" value="FIP1[III]-LIKE PROTEIN"/>
    <property type="match status" value="1"/>
</dbReference>
<reference evidence="7 8" key="1">
    <citation type="journal article" date="2008" name="Science">
        <title>The Physcomitrella genome reveals evolutionary insights into the conquest of land by plants.</title>
        <authorList>
            <person name="Rensing S."/>
            <person name="Lang D."/>
            <person name="Zimmer A."/>
            <person name="Terry A."/>
            <person name="Salamov A."/>
            <person name="Shapiro H."/>
            <person name="Nishiyama T."/>
            <person name="Perroud P.-F."/>
            <person name="Lindquist E."/>
            <person name="Kamisugi Y."/>
            <person name="Tanahashi T."/>
            <person name="Sakakibara K."/>
            <person name="Fujita T."/>
            <person name="Oishi K."/>
            <person name="Shin-I T."/>
            <person name="Kuroki Y."/>
            <person name="Toyoda A."/>
            <person name="Suzuki Y."/>
            <person name="Hashimoto A."/>
            <person name="Yamaguchi K."/>
            <person name="Sugano A."/>
            <person name="Kohara Y."/>
            <person name="Fujiyama A."/>
            <person name="Anterola A."/>
            <person name="Aoki S."/>
            <person name="Ashton N."/>
            <person name="Barbazuk W.B."/>
            <person name="Barker E."/>
            <person name="Bennetzen J."/>
            <person name="Bezanilla M."/>
            <person name="Blankenship R."/>
            <person name="Cho S.H."/>
            <person name="Dutcher S."/>
            <person name="Estelle M."/>
            <person name="Fawcett J.A."/>
            <person name="Gundlach H."/>
            <person name="Hanada K."/>
            <person name="Heyl A."/>
            <person name="Hicks K.A."/>
            <person name="Hugh J."/>
            <person name="Lohr M."/>
            <person name="Mayer K."/>
            <person name="Melkozernov A."/>
            <person name="Murata T."/>
            <person name="Nelson D."/>
            <person name="Pils B."/>
            <person name="Prigge M."/>
            <person name="Reiss B."/>
            <person name="Renner T."/>
            <person name="Rombauts S."/>
            <person name="Rushton P."/>
            <person name="Sanderfoot A."/>
            <person name="Schween G."/>
            <person name="Shiu S.-H."/>
            <person name="Stueber K."/>
            <person name="Theodoulou F.L."/>
            <person name="Tu H."/>
            <person name="Van de Peer Y."/>
            <person name="Verrier P.J."/>
            <person name="Waters E."/>
            <person name="Wood A."/>
            <person name="Yang L."/>
            <person name="Cove D."/>
            <person name="Cuming A."/>
            <person name="Hasebe M."/>
            <person name="Lucas S."/>
            <person name="Mishler D.B."/>
            <person name="Reski R."/>
            <person name="Grigoriev I."/>
            <person name="Quatrano R.S."/>
            <person name="Boore J.L."/>
        </authorList>
    </citation>
    <scope>NUCLEOTIDE SEQUENCE [LARGE SCALE GENOMIC DNA]</scope>
    <source>
        <strain evidence="7 8">cv. Gransden 2004</strain>
    </source>
</reference>
<feature type="compositionally biased region" description="Basic and acidic residues" evidence="5">
    <location>
        <begin position="1334"/>
        <end position="1354"/>
    </location>
</feature>
<feature type="compositionally biased region" description="Basic and acidic residues" evidence="5">
    <location>
        <begin position="543"/>
        <end position="560"/>
    </location>
</feature>
<feature type="compositionally biased region" description="Basic and acidic residues" evidence="5">
    <location>
        <begin position="174"/>
        <end position="187"/>
    </location>
</feature>
<gene>
    <name evidence="7" type="primary">LOC112288464</name>
</gene>
<dbReference type="InterPro" id="IPR007854">
    <property type="entry name" value="Fip1_dom"/>
</dbReference>
<evidence type="ECO:0000256" key="1">
    <source>
        <dbReference type="ARBA" id="ARBA00004123"/>
    </source>
</evidence>
<evidence type="ECO:0000313" key="8">
    <source>
        <dbReference type="Proteomes" id="UP000006727"/>
    </source>
</evidence>
<feature type="compositionally biased region" description="Basic and acidic residues" evidence="5">
    <location>
        <begin position="785"/>
        <end position="795"/>
    </location>
</feature>
<feature type="compositionally biased region" description="Low complexity" evidence="5">
    <location>
        <begin position="334"/>
        <end position="348"/>
    </location>
</feature>
<feature type="compositionally biased region" description="Gly residues" evidence="5">
    <location>
        <begin position="395"/>
        <end position="406"/>
    </location>
</feature>
<evidence type="ECO:0000259" key="6">
    <source>
        <dbReference type="Pfam" id="PF05182"/>
    </source>
</evidence>
<feature type="compositionally biased region" description="Basic and acidic residues" evidence="5">
    <location>
        <begin position="1146"/>
        <end position="1222"/>
    </location>
</feature>
<feature type="compositionally biased region" description="Gly residues" evidence="5">
    <location>
        <begin position="700"/>
        <end position="712"/>
    </location>
</feature>